<dbReference type="AlphaFoldDB" id="A0A8S1D4Z3"/>
<protein>
    <recommendedName>
        <fullName evidence="3">C-type lectin domain-containing protein</fullName>
    </recommendedName>
</protein>
<dbReference type="CDD" id="cd00037">
    <property type="entry name" value="CLECT"/>
    <property type="match status" value="2"/>
</dbReference>
<feature type="domain" description="C-type lectin" evidence="3">
    <location>
        <begin position="296"/>
        <end position="424"/>
    </location>
</feature>
<evidence type="ECO:0000256" key="2">
    <source>
        <dbReference type="SAM" id="SignalP"/>
    </source>
</evidence>
<dbReference type="OrthoDB" id="7357196at2759"/>
<feature type="chain" id="PRO_5035829092" description="C-type lectin domain-containing protein" evidence="2">
    <location>
        <begin position="40"/>
        <end position="672"/>
    </location>
</feature>
<dbReference type="PANTHER" id="PTHR45784">
    <property type="entry name" value="C-TYPE LECTIN DOMAIN FAMILY 20 MEMBER A-RELATED"/>
    <property type="match status" value="1"/>
</dbReference>
<dbReference type="EMBL" id="CADEPI010000113">
    <property type="protein sequence ID" value="CAB3375499.1"/>
    <property type="molecule type" value="Genomic_DNA"/>
</dbReference>
<feature type="domain" description="C-type lectin" evidence="3">
    <location>
        <begin position="472"/>
        <end position="597"/>
    </location>
</feature>
<dbReference type="SMART" id="SM00034">
    <property type="entry name" value="CLECT"/>
    <property type="match status" value="2"/>
</dbReference>
<comment type="caution">
    <text evidence="4">The sequence shown here is derived from an EMBL/GenBank/DDBJ whole genome shotgun (WGS) entry which is preliminary data.</text>
</comment>
<feature type="compositionally biased region" description="Acidic residues" evidence="1">
    <location>
        <begin position="633"/>
        <end position="643"/>
    </location>
</feature>
<organism evidence="4 5">
    <name type="scientific">Cloeon dipterum</name>
    <dbReference type="NCBI Taxonomy" id="197152"/>
    <lineage>
        <taxon>Eukaryota</taxon>
        <taxon>Metazoa</taxon>
        <taxon>Ecdysozoa</taxon>
        <taxon>Arthropoda</taxon>
        <taxon>Hexapoda</taxon>
        <taxon>Insecta</taxon>
        <taxon>Pterygota</taxon>
        <taxon>Palaeoptera</taxon>
        <taxon>Ephemeroptera</taxon>
        <taxon>Pisciforma</taxon>
        <taxon>Baetidae</taxon>
        <taxon>Cloeon</taxon>
    </lineage>
</organism>
<evidence type="ECO:0000313" key="5">
    <source>
        <dbReference type="Proteomes" id="UP000494165"/>
    </source>
</evidence>
<reference evidence="4 5" key="1">
    <citation type="submission" date="2020-04" db="EMBL/GenBank/DDBJ databases">
        <authorList>
            <person name="Alioto T."/>
            <person name="Alioto T."/>
            <person name="Gomez Garrido J."/>
        </authorList>
    </citation>
    <scope>NUCLEOTIDE SEQUENCE [LARGE SCALE GENOMIC DNA]</scope>
</reference>
<dbReference type="PROSITE" id="PS50041">
    <property type="entry name" value="C_TYPE_LECTIN_2"/>
    <property type="match status" value="2"/>
</dbReference>
<keyword evidence="2" id="KW-0732">Signal</keyword>
<dbReference type="PANTHER" id="PTHR45784:SF3">
    <property type="entry name" value="C-TYPE LECTIN DOMAIN FAMILY 4 MEMBER K-LIKE-RELATED"/>
    <property type="match status" value="1"/>
</dbReference>
<dbReference type="InterPro" id="IPR016187">
    <property type="entry name" value="CTDL_fold"/>
</dbReference>
<dbReference type="Pfam" id="PF00059">
    <property type="entry name" value="Lectin_C"/>
    <property type="match status" value="2"/>
</dbReference>
<dbReference type="InterPro" id="IPR001304">
    <property type="entry name" value="C-type_lectin-like"/>
</dbReference>
<proteinExistence type="predicted"/>
<dbReference type="Gene3D" id="3.10.100.10">
    <property type="entry name" value="Mannose-Binding Protein A, subunit A"/>
    <property type="match status" value="2"/>
</dbReference>
<name>A0A8S1D4Z3_9INSE</name>
<evidence type="ECO:0000259" key="3">
    <source>
        <dbReference type="PROSITE" id="PS50041"/>
    </source>
</evidence>
<evidence type="ECO:0000313" key="4">
    <source>
        <dbReference type="EMBL" id="CAB3375499.1"/>
    </source>
</evidence>
<feature type="region of interest" description="Disordered" evidence="1">
    <location>
        <begin position="624"/>
        <end position="658"/>
    </location>
</feature>
<accession>A0A8S1D4Z3</accession>
<dbReference type="InterPro" id="IPR016186">
    <property type="entry name" value="C-type_lectin-like/link_sf"/>
</dbReference>
<sequence length="672" mass="74579">MMCLNLISSTLSFVKTIKALQTNIALVLILSCLMQVSQPQVKNVCKLSGYATRSSFVWQNSLGDISNQLNCFSDCLDQSSTGGKVKRDFSKLQFLFERVYSSRRIFINCDLNLRYFTPYCRLLLKQSAIPQMGTRRYFHSATLEMNYFEAQKFCRTRNLFLVVTDIKSKELEILSLLASAGTLDTTGKIRFWGDSRAVNGTYFLTGKTSIAMCSAFSVSKTGDLFKYDEPCKTKQKFICDVPAQCYAEFCAIGTGGIGKPGEAVPIADLYCTAPTCPKCTATIESSPPVDGKIKTYCGKNFFVSASKATFDEAASICCLMKMDLLSIESESEENCVTDLLSDKEIKSTSTPEFWTSASSSGCPSRFSWCSSRVSPVPKWLWADGEPSKKECVVTFLTQPSDGATYSEAALKTRDCTQATRFICSEQAPYIYDTVNSSCAQECFSGKCTSKAIAASFNFRVATPIATGTIKSVCGSNYYIGKSTRNWFESESACCEDRMELAAITDENEIDCVRELIISLNENWRSGPFWVGGTDVKCPLNFAWCGAYLGRQPLSLRFNRTLKHNNRRGNSCIAVDMNPAKTGLVAMKCDSMLRYLCKDVRTCLPECPNQCPIIKSAAMKKKIQKSRVKRNVAADDEEEDDEEEKPGHSSDNISPKATVKDTSEILIRLEHVV</sequence>
<feature type="signal peptide" evidence="2">
    <location>
        <begin position="1"/>
        <end position="39"/>
    </location>
</feature>
<keyword evidence="5" id="KW-1185">Reference proteome</keyword>
<dbReference type="SUPFAM" id="SSF56436">
    <property type="entry name" value="C-type lectin-like"/>
    <property type="match status" value="3"/>
</dbReference>
<evidence type="ECO:0000256" key="1">
    <source>
        <dbReference type="SAM" id="MobiDB-lite"/>
    </source>
</evidence>
<dbReference type="Proteomes" id="UP000494165">
    <property type="component" value="Unassembled WGS sequence"/>
</dbReference>
<gene>
    <name evidence="4" type="ORF">CLODIP_2_CD07652</name>
</gene>